<dbReference type="AlphaFoldDB" id="A0A9D6V5S0"/>
<dbReference type="CDD" id="cd07998">
    <property type="entry name" value="WGR_DNA_ligase"/>
    <property type="match status" value="1"/>
</dbReference>
<dbReference type="EMBL" id="JACRDE010000628">
    <property type="protein sequence ID" value="MBI5252620.1"/>
    <property type="molecule type" value="Genomic_DNA"/>
</dbReference>
<evidence type="ECO:0000259" key="2">
    <source>
        <dbReference type="PROSITE" id="PS51977"/>
    </source>
</evidence>
<dbReference type="SUPFAM" id="SSF142921">
    <property type="entry name" value="WGR domain-like"/>
    <property type="match status" value="1"/>
</dbReference>
<evidence type="ECO:0000313" key="4">
    <source>
        <dbReference type="Proteomes" id="UP000807825"/>
    </source>
</evidence>
<dbReference type="InterPro" id="IPR008893">
    <property type="entry name" value="WGR_domain"/>
</dbReference>
<dbReference type="InterPro" id="IPR012310">
    <property type="entry name" value="DNA_ligase_ATP-dep_cent"/>
</dbReference>
<organism evidence="3 4">
    <name type="scientific">Desulfomonile tiedjei</name>
    <dbReference type="NCBI Taxonomy" id="2358"/>
    <lineage>
        <taxon>Bacteria</taxon>
        <taxon>Pseudomonadati</taxon>
        <taxon>Thermodesulfobacteriota</taxon>
        <taxon>Desulfomonilia</taxon>
        <taxon>Desulfomonilales</taxon>
        <taxon>Desulfomonilaceae</taxon>
        <taxon>Desulfomonile</taxon>
    </lineage>
</organism>
<dbReference type="Proteomes" id="UP000807825">
    <property type="component" value="Unassembled WGS sequence"/>
</dbReference>
<feature type="domain" description="ATP-dependent DNA ligase family profile" evidence="1">
    <location>
        <begin position="177"/>
        <end position="265"/>
    </location>
</feature>
<dbReference type="Gene3D" id="3.30.470.30">
    <property type="entry name" value="DNA ligase/mRNA capping enzyme"/>
    <property type="match status" value="1"/>
</dbReference>
<dbReference type="SUPFAM" id="SSF56091">
    <property type="entry name" value="DNA ligase/mRNA capping enzyme, catalytic domain"/>
    <property type="match status" value="1"/>
</dbReference>
<comment type="caution">
    <text evidence="3">The sequence shown here is derived from an EMBL/GenBank/DDBJ whole genome shotgun (WGS) entry which is preliminary data.</text>
</comment>
<proteinExistence type="predicted"/>
<evidence type="ECO:0000313" key="3">
    <source>
        <dbReference type="EMBL" id="MBI5252620.1"/>
    </source>
</evidence>
<dbReference type="PROSITE" id="PS50160">
    <property type="entry name" value="DNA_LIGASE_A3"/>
    <property type="match status" value="1"/>
</dbReference>
<dbReference type="Gene3D" id="2.20.140.10">
    <property type="entry name" value="WGR domain"/>
    <property type="match status" value="1"/>
</dbReference>
<protein>
    <submittedName>
        <fullName evidence="3">WGR domain-containing protein</fullName>
    </submittedName>
</protein>
<gene>
    <name evidence="3" type="ORF">HY912_24250</name>
</gene>
<sequence length="360" mass="40833">MNNTPLSIHLHYREGNSDKVYQVQLEPKEDGYVVTFAYGRRGSTLQTGTKTTSPVPYDDALTIFHRLVKEKKSKGYTESESGTPYVGTENAQDDTGIRPQLLNAISETELVPYLHDVAWCLQEKFDGKRLLLWKIGDTIAGINRRGLRVGLPQSLVTEVQRIPHDLLMDGEIIGERYFAFDLVHLQGNDLRQEPYQKRLSQLQVILTALKSNRLPVIHTAFTSQEKEALFEWTKLQDREGVVCKRLDAPYQPGRPNSGGDQLKVKHLASCSVIVEKVNRQRSVSIQLWDGDKLVSAGNVTVPPNRALPKPGSIVEVRFLYAFKESGALYQPVYQYQRDDLNELDCTTEQLKYKPTDSEEE</sequence>
<dbReference type="Pfam" id="PF01068">
    <property type="entry name" value="DNA_ligase_A_M"/>
    <property type="match status" value="1"/>
</dbReference>
<dbReference type="SMART" id="SM00773">
    <property type="entry name" value="WGR"/>
    <property type="match status" value="1"/>
</dbReference>
<dbReference type="InterPro" id="IPR036930">
    <property type="entry name" value="WGR_dom_sf"/>
</dbReference>
<dbReference type="GO" id="GO:0006310">
    <property type="term" value="P:DNA recombination"/>
    <property type="evidence" value="ECO:0007669"/>
    <property type="project" value="InterPro"/>
</dbReference>
<name>A0A9D6V5S0_9BACT</name>
<reference evidence="3" key="1">
    <citation type="submission" date="2020-07" db="EMBL/GenBank/DDBJ databases">
        <title>Huge and variable diversity of episymbiotic CPR bacteria and DPANN archaea in groundwater ecosystems.</title>
        <authorList>
            <person name="He C.Y."/>
            <person name="Keren R."/>
            <person name="Whittaker M."/>
            <person name="Farag I.F."/>
            <person name="Doudna J."/>
            <person name="Cate J.H.D."/>
            <person name="Banfield J.F."/>
        </authorList>
    </citation>
    <scope>NUCLEOTIDE SEQUENCE</scope>
    <source>
        <strain evidence="3">NC_groundwater_1664_Pr3_B-0.1um_52_9</strain>
    </source>
</reference>
<dbReference type="PROSITE" id="PS51977">
    <property type="entry name" value="WGR"/>
    <property type="match status" value="1"/>
</dbReference>
<evidence type="ECO:0000259" key="1">
    <source>
        <dbReference type="PROSITE" id="PS50160"/>
    </source>
</evidence>
<dbReference type="GO" id="GO:0005524">
    <property type="term" value="F:ATP binding"/>
    <property type="evidence" value="ECO:0007669"/>
    <property type="project" value="InterPro"/>
</dbReference>
<accession>A0A9D6V5S0</accession>
<dbReference type="Gene3D" id="3.30.1490.70">
    <property type="match status" value="1"/>
</dbReference>
<feature type="domain" description="WGR" evidence="2">
    <location>
        <begin position="1"/>
        <end position="89"/>
    </location>
</feature>
<dbReference type="Pfam" id="PF05406">
    <property type="entry name" value="WGR"/>
    <property type="match status" value="1"/>
</dbReference>
<dbReference type="GO" id="GO:0003910">
    <property type="term" value="F:DNA ligase (ATP) activity"/>
    <property type="evidence" value="ECO:0007669"/>
    <property type="project" value="InterPro"/>
</dbReference>
<dbReference type="GO" id="GO:0006281">
    <property type="term" value="P:DNA repair"/>
    <property type="evidence" value="ECO:0007669"/>
    <property type="project" value="InterPro"/>
</dbReference>